<keyword evidence="3" id="KW-1185">Reference proteome</keyword>
<evidence type="ECO:0000313" key="2">
    <source>
        <dbReference type="EMBL" id="QHW34025.1"/>
    </source>
</evidence>
<organism evidence="2 3">
    <name type="scientific">Paenibacillus rhizovicinus</name>
    <dbReference type="NCBI Taxonomy" id="2704463"/>
    <lineage>
        <taxon>Bacteria</taxon>
        <taxon>Bacillati</taxon>
        <taxon>Bacillota</taxon>
        <taxon>Bacilli</taxon>
        <taxon>Bacillales</taxon>
        <taxon>Paenibacillaceae</taxon>
        <taxon>Paenibacillus</taxon>
    </lineage>
</organism>
<gene>
    <name evidence="2" type="ORF">GZH47_26680</name>
</gene>
<keyword evidence="1" id="KW-0472">Membrane</keyword>
<protein>
    <recommendedName>
        <fullName evidence="4">J domain-containing protein</fullName>
    </recommendedName>
</protein>
<evidence type="ECO:0008006" key="4">
    <source>
        <dbReference type="Google" id="ProtNLM"/>
    </source>
</evidence>
<keyword evidence="1" id="KW-0812">Transmembrane</keyword>
<proteinExistence type="predicted"/>
<feature type="transmembrane region" description="Helical" evidence="1">
    <location>
        <begin position="89"/>
        <end position="108"/>
    </location>
</feature>
<dbReference type="EMBL" id="CP048286">
    <property type="protein sequence ID" value="QHW34025.1"/>
    <property type="molecule type" value="Genomic_DNA"/>
</dbReference>
<keyword evidence="1" id="KW-1133">Transmembrane helix</keyword>
<sequence length="315" mass="35724">MDDELKKAYEVLGLAEGASRKEVENRYYILTRRERASRQRKESGHTDEEPFSLEEITPAYNTLLEYYGQHWLKRFSSAVYRKLNRNNKLPVISAIFSVIVIICILIFGTKNYFDRRHDMAELAKLPPVDLSVAIFGEYTSREGTYTNIEFKVQAIENNILTLKVPSVSDMKPLEADIRSSFPQWTNVKANFLYMPAKIKTGLEELYLENTLGVMLKSKSDVYIMDKASFIRMAGYYALIPLEGADAAKLGPGLKPELKLKAKTEDGLEEHVYGVDISGSPLLKQLPVVGNEFIAGIGSTSEQPDHAFEFIENYLK</sequence>
<evidence type="ECO:0000256" key="1">
    <source>
        <dbReference type="SAM" id="Phobius"/>
    </source>
</evidence>
<dbReference type="RefSeq" id="WP_162644022.1">
    <property type="nucleotide sequence ID" value="NZ_CP048286.1"/>
</dbReference>
<dbReference type="AlphaFoldDB" id="A0A6C0P6G8"/>
<reference evidence="2 3" key="1">
    <citation type="submission" date="2020-02" db="EMBL/GenBank/DDBJ databases">
        <title>Paenibacillus sp. nov., isolated from rhizosphere soil of tomato.</title>
        <authorList>
            <person name="Weon H.-Y."/>
            <person name="Lee S.A."/>
        </authorList>
    </citation>
    <scope>NUCLEOTIDE SEQUENCE [LARGE SCALE GENOMIC DNA]</scope>
    <source>
        <strain evidence="2 3">14171R-81</strain>
    </source>
</reference>
<name>A0A6C0P6G8_9BACL</name>
<dbReference type="Proteomes" id="UP000479114">
    <property type="component" value="Chromosome"/>
</dbReference>
<dbReference type="KEGG" id="prz:GZH47_26680"/>
<evidence type="ECO:0000313" key="3">
    <source>
        <dbReference type="Proteomes" id="UP000479114"/>
    </source>
</evidence>
<accession>A0A6C0P6G8</accession>